<dbReference type="KEGG" id="mou:OU421_07460"/>
<dbReference type="Pfam" id="PF08308">
    <property type="entry name" value="PEGA"/>
    <property type="match status" value="6"/>
</dbReference>
<evidence type="ECO:0000313" key="5">
    <source>
        <dbReference type="Proteomes" id="UP001163096"/>
    </source>
</evidence>
<evidence type="ECO:0000259" key="2">
    <source>
        <dbReference type="Pfam" id="PF08308"/>
    </source>
</evidence>
<dbReference type="Gene3D" id="2.60.40.1120">
    <property type="entry name" value="Carboxypeptidase-like, regulatory domain"/>
    <property type="match status" value="1"/>
</dbReference>
<feature type="compositionally biased region" description="Polar residues" evidence="1">
    <location>
        <begin position="770"/>
        <end position="786"/>
    </location>
</feature>
<evidence type="ECO:0000256" key="1">
    <source>
        <dbReference type="SAM" id="MobiDB-lite"/>
    </source>
</evidence>
<accession>A0A9X9S1Y8</accession>
<dbReference type="EMBL" id="CP113361">
    <property type="protein sequence ID" value="WAI00271.1"/>
    <property type="molecule type" value="Genomic_DNA"/>
</dbReference>
<dbReference type="Pfam" id="PF11824">
    <property type="entry name" value="DUF3344"/>
    <property type="match status" value="2"/>
</dbReference>
<proteinExistence type="predicted"/>
<evidence type="ECO:0000313" key="4">
    <source>
        <dbReference type="EMBL" id="WAI00271.1"/>
    </source>
</evidence>
<gene>
    <name evidence="4" type="ORF">OU421_07460</name>
</gene>
<evidence type="ECO:0000259" key="3">
    <source>
        <dbReference type="Pfam" id="PF11824"/>
    </source>
</evidence>
<dbReference type="GeneID" id="76834928"/>
<dbReference type="Proteomes" id="UP001163096">
    <property type="component" value="Chromosome"/>
</dbReference>
<dbReference type="PANTHER" id="PTHR36194:SF1">
    <property type="entry name" value="S-LAYER-LIKE PROTEIN"/>
    <property type="match status" value="1"/>
</dbReference>
<reference evidence="4" key="1">
    <citation type="submission" date="2022-11" db="EMBL/GenBank/DDBJ databases">
        <title>Complete genome sequence of Methanogenium organophilum DSM 3596.</title>
        <authorList>
            <person name="Chen S.-C."/>
            <person name="Lai S.-J."/>
            <person name="You Y.-T."/>
        </authorList>
    </citation>
    <scope>NUCLEOTIDE SEQUENCE</scope>
    <source>
        <strain evidence="4">DSM 3596</strain>
    </source>
</reference>
<feature type="region of interest" description="Disordered" evidence="1">
    <location>
        <begin position="960"/>
        <end position="980"/>
    </location>
</feature>
<dbReference type="PANTHER" id="PTHR36194">
    <property type="entry name" value="S-LAYER-LIKE PROTEIN"/>
    <property type="match status" value="1"/>
</dbReference>
<feature type="region of interest" description="Disordered" evidence="1">
    <location>
        <begin position="457"/>
        <end position="481"/>
    </location>
</feature>
<feature type="domain" description="PEGA" evidence="2">
    <location>
        <begin position="323"/>
        <end position="391"/>
    </location>
</feature>
<keyword evidence="5" id="KW-1185">Reference proteome</keyword>
<feature type="region of interest" description="Disordered" evidence="1">
    <location>
        <begin position="770"/>
        <end position="789"/>
    </location>
</feature>
<feature type="domain" description="DUF3344" evidence="3">
    <location>
        <begin position="38"/>
        <end position="315"/>
    </location>
</feature>
<feature type="domain" description="DUF3344" evidence="3">
    <location>
        <begin position="483"/>
        <end position="758"/>
    </location>
</feature>
<protein>
    <submittedName>
        <fullName evidence="4">DUF3344 domain-containing protein</fullName>
    </submittedName>
</protein>
<dbReference type="RefSeq" id="WP_268185444.1">
    <property type="nucleotide sequence ID" value="NZ_CP113361.1"/>
</dbReference>
<feature type="domain" description="PEGA" evidence="2">
    <location>
        <begin position="999"/>
        <end position="1064"/>
    </location>
</feature>
<sequence>MNQYHVSATNQIPGIPGVMLFLGLLLMVSIATPVSADNYVGGIPLDTVDEGTVSGGVWIDSYYGMSNTAPVTVEKRYSLPEYSAIRWARLYVTVYCGNMENNYAGAATIEFDGGTGYSQIGTESLNVPYTFPGTGGTGPVAVNAHCDRVTSDYLMWYDVTYQITGEEVGARVSTAYTDAQFDGRIKIITLVVAYDDGDGDSVRYWIMDGQDTDSYHSEEELGEDYVIHATFPTGVLHPEEEWAEARLQNVHLASEDATYTLNEDEPTDLITSTKGSYCGYNKWDVSGIITPWEDATLSCDRTDSFYKIFLAALSVRYPEQETGTLTVTSSPPGATILIDGEETEYTTNTTIPGMSVGSYAVSVAYPSYEEADEQWIDITADAETTAHFNLRPLTGSLSVTSEPLGAQVFIDGEDSGQTTEAFLEDVIIGDHTVSVRLNGYAEARETVTVSEGENTDVSFTLTPESGTGGTGNNYDDEDTEATGYTGKELTTRTPITFRGEVVTIPFGTYTGLIERDTTSRFTWELPRMPSEEPVLARLFLYTTWGHHADEKSGTEVDLISSLDNTKITPDVIYTDRKGEGVYDYILSTRCFNVTDAVRKKGAGDYQLSVKNTGNPGEVCALYGGVIVLFYENVSAPLRTAWLAEGCDAIIADEGAEITPDAATTAISFPGEIDTDGITAADLTVISTAATGKGDDANRVFFNDWEYYNVLTGGSSGISLWTESVTPFLRTTANGAQVQSALMGTTGDYLENRNALLVLTHAATASNVSVVTSPETGTSEKSGSTASADKETFTLPAAGDLLHAAELRSGDGQCTLYIREGTRLVDADGATISMVTIQQRSSLPGGNPVWTYSLTPADATADIPLILEVKGEICTSGGTVMLKRYDTDSGEWNDAGSTSVEDGVATLSTDRLGTYTAVCITKEPSAGDKTWGGILSGLSDILFAILRFTGISGVLNISESPGDPEEAAHIPSVASGSPKSPSTEIQIAEETFIDYRNGTYDLTILSNPPGSLVMLDGIYTGKTTPCILVDTRGGMHSVSVSRTGFLESEETLAVSDNSEVRFDLTPESAKLNTLKFEGFVPYGYEDGIGGVYVTSHPDGADIYLDGRNTGLTTPEVIMGLKEGRHTIKVRNDLAEYPCDIKKVWIYPGAITGVTFDHAYITTHTITLSSDLYQDEDFTINGRYPQYTFPAEVEVSGVLPYITIRHNGSYITQDGNIWRDGDSICISSEDMRFGTARITSEPLGAEIFVDGFPTGMHTPYTIANLSEGRHTISVSLPGHLPDEETLHLVPDIHPVDAEISFLLEPYPYGSLSISSEPEGAKIYLYNKYTGKKTPAEFRYMDIGSIPVRLVSAEGTATVENAIINPYETAKYHVNITPSE</sequence>
<feature type="domain" description="PEGA" evidence="2">
    <location>
        <begin position="1232"/>
        <end position="1285"/>
    </location>
</feature>
<dbReference type="InterPro" id="IPR013229">
    <property type="entry name" value="PEGA"/>
</dbReference>
<feature type="domain" description="PEGA" evidence="2">
    <location>
        <begin position="1088"/>
        <end position="1129"/>
    </location>
</feature>
<dbReference type="InterPro" id="IPR021779">
    <property type="entry name" value="DUF3344"/>
</dbReference>
<feature type="domain" description="PEGA" evidence="2">
    <location>
        <begin position="395"/>
        <end position="464"/>
    </location>
</feature>
<feature type="domain" description="PEGA" evidence="2">
    <location>
        <begin position="1307"/>
        <end position="1373"/>
    </location>
</feature>
<organism evidence="4 5">
    <name type="scientific">Methanogenium organophilum</name>
    <dbReference type="NCBI Taxonomy" id="2199"/>
    <lineage>
        <taxon>Archaea</taxon>
        <taxon>Methanobacteriati</taxon>
        <taxon>Methanobacteriota</taxon>
        <taxon>Stenosarchaea group</taxon>
        <taxon>Methanomicrobia</taxon>
        <taxon>Methanomicrobiales</taxon>
        <taxon>Methanomicrobiaceae</taxon>
        <taxon>Methanogenium</taxon>
    </lineage>
</organism>
<name>A0A9X9S1Y8_METOG</name>